<gene>
    <name evidence="3" type="ORF">M569_07152</name>
</gene>
<dbReference type="EMBL" id="AUSU01003019">
    <property type="protein sequence ID" value="EPS67622.1"/>
    <property type="molecule type" value="Genomic_DNA"/>
</dbReference>
<dbReference type="InterPro" id="IPR000719">
    <property type="entry name" value="Prot_kinase_dom"/>
</dbReference>
<name>S8E5I8_9LAMI</name>
<feature type="region of interest" description="Disordered" evidence="1">
    <location>
        <begin position="1"/>
        <end position="43"/>
    </location>
</feature>
<dbReference type="PANTHER" id="PTHR46863">
    <property type="entry name" value="OS09G0572100 PROTEIN"/>
    <property type="match status" value="1"/>
</dbReference>
<dbReference type="Pfam" id="PF07714">
    <property type="entry name" value="PK_Tyr_Ser-Thr"/>
    <property type="match status" value="1"/>
</dbReference>
<organism evidence="3 4">
    <name type="scientific">Genlisea aurea</name>
    <dbReference type="NCBI Taxonomy" id="192259"/>
    <lineage>
        <taxon>Eukaryota</taxon>
        <taxon>Viridiplantae</taxon>
        <taxon>Streptophyta</taxon>
        <taxon>Embryophyta</taxon>
        <taxon>Tracheophyta</taxon>
        <taxon>Spermatophyta</taxon>
        <taxon>Magnoliopsida</taxon>
        <taxon>eudicotyledons</taxon>
        <taxon>Gunneridae</taxon>
        <taxon>Pentapetalae</taxon>
        <taxon>asterids</taxon>
        <taxon>lamiids</taxon>
        <taxon>Lamiales</taxon>
        <taxon>Lentibulariaceae</taxon>
        <taxon>Genlisea</taxon>
    </lineage>
</organism>
<evidence type="ECO:0000313" key="3">
    <source>
        <dbReference type="EMBL" id="EPS67622.1"/>
    </source>
</evidence>
<evidence type="ECO:0000313" key="4">
    <source>
        <dbReference type="Proteomes" id="UP000015453"/>
    </source>
</evidence>
<dbReference type="Gene3D" id="3.30.200.20">
    <property type="entry name" value="Phosphorylase Kinase, domain 1"/>
    <property type="match status" value="1"/>
</dbReference>
<dbReference type="InterPro" id="IPR001245">
    <property type="entry name" value="Ser-Thr/Tyr_kinase_cat_dom"/>
</dbReference>
<dbReference type="GO" id="GO:0004672">
    <property type="term" value="F:protein kinase activity"/>
    <property type="evidence" value="ECO:0007669"/>
    <property type="project" value="InterPro"/>
</dbReference>
<dbReference type="OrthoDB" id="4062651at2759"/>
<proteinExistence type="predicted"/>
<dbReference type="PANTHER" id="PTHR46863:SF1">
    <property type="entry name" value="PROTEIN KINASE SUPERFAMILY PROTEIN"/>
    <property type="match status" value="1"/>
</dbReference>
<reference evidence="3 4" key="1">
    <citation type="journal article" date="2013" name="BMC Genomics">
        <title>The miniature genome of a carnivorous plant Genlisea aurea contains a low number of genes and short non-coding sequences.</title>
        <authorList>
            <person name="Leushkin E.V."/>
            <person name="Sutormin R.A."/>
            <person name="Nabieva E.R."/>
            <person name="Penin A.A."/>
            <person name="Kondrashov A.S."/>
            <person name="Logacheva M.D."/>
        </authorList>
    </citation>
    <scope>NUCLEOTIDE SEQUENCE [LARGE SCALE GENOMIC DNA]</scope>
</reference>
<comment type="caution">
    <text evidence="3">The sequence shown here is derived from an EMBL/GenBank/DDBJ whole genome shotgun (WGS) entry which is preliminary data.</text>
</comment>
<sequence length="412" mass="45015">SSAVMCRSRMAAKASEPSRSPASNPRIAVRSSPRSSSSGRLDNFGSASASSASSYHLDSSVATASVSSSTASLASLRDALPSSTQIYDFSAIRAATNNFLGRRLSTRSSTSQSWRCVLSGKDAVVFQRRLRRSMTEPDVRRKLAVISKCHFTSIVKLLGVSISGEYIYLVYEFVQGSDLGSCLRNKLNPDYTVLSTWMSRMQIATDIAHGLDYIHNTAGLSIDMVHKHVKSSAVLVTEPSFNAKICHFGAAELCGEGGGSSAEARQLEGVRVYMSPEFRSTGLPTQKSDVYAFGIVLLELMTGQEPVTLKLDRTTGDYRSTSLVDTARDAVAAEDGGGRLRTWMDRRLRDSFPVEAAEKLTRVALQCVEEDPDRRPEMKWVAGKISKLYLTSKIWTERIKLPSEISVSIAPR</sequence>
<dbReference type="InterPro" id="IPR011009">
    <property type="entry name" value="Kinase-like_dom_sf"/>
</dbReference>
<keyword evidence="4" id="KW-1185">Reference proteome</keyword>
<evidence type="ECO:0000256" key="1">
    <source>
        <dbReference type="SAM" id="MobiDB-lite"/>
    </source>
</evidence>
<dbReference type="PROSITE" id="PS50011">
    <property type="entry name" value="PROTEIN_KINASE_DOM"/>
    <property type="match status" value="1"/>
</dbReference>
<dbReference type="SUPFAM" id="SSF56112">
    <property type="entry name" value="Protein kinase-like (PK-like)"/>
    <property type="match status" value="1"/>
</dbReference>
<evidence type="ECO:0000259" key="2">
    <source>
        <dbReference type="PROSITE" id="PS50011"/>
    </source>
</evidence>
<dbReference type="AlphaFoldDB" id="S8E5I8"/>
<feature type="non-terminal residue" evidence="3">
    <location>
        <position position="1"/>
    </location>
</feature>
<accession>S8E5I8</accession>
<dbReference type="Proteomes" id="UP000015453">
    <property type="component" value="Unassembled WGS sequence"/>
</dbReference>
<dbReference type="GO" id="GO:0005524">
    <property type="term" value="F:ATP binding"/>
    <property type="evidence" value="ECO:0007669"/>
    <property type="project" value="InterPro"/>
</dbReference>
<feature type="compositionally biased region" description="Low complexity" evidence="1">
    <location>
        <begin position="30"/>
        <end position="43"/>
    </location>
</feature>
<feature type="domain" description="Protein kinase" evidence="2">
    <location>
        <begin position="89"/>
        <end position="390"/>
    </location>
</feature>
<dbReference type="Gene3D" id="1.10.510.10">
    <property type="entry name" value="Transferase(Phosphotransferase) domain 1"/>
    <property type="match status" value="1"/>
</dbReference>
<protein>
    <recommendedName>
        <fullName evidence="2">Protein kinase domain-containing protein</fullName>
    </recommendedName>
</protein>